<dbReference type="PANTHER" id="PTHR32183">
    <property type="match status" value="1"/>
</dbReference>
<dbReference type="OrthoDB" id="4644at2759"/>
<dbReference type="GO" id="GO:0032259">
    <property type="term" value="P:methylation"/>
    <property type="evidence" value="ECO:0007669"/>
    <property type="project" value="UniProtKB-KW"/>
</dbReference>
<gene>
    <name evidence="4" type="ORF">KFL_002850100</name>
</gene>
<dbReference type="EMBL" id="DF237234">
    <property type="protein sequence ID" value="GAQ86366.1"/>
    <property type="molecule type" value="Genomic_DNA"/>
</dbReference>
<keyword evidence="3" id="KW-0949">S-adenosyl-L-methionine</keyword>
<dbReference type="STRING" id="105231.A0A1Y1ICC8"/>
<protein>
    <submittedName>
        <fullName evidence="4">Uncharacterized protein</fullName>
    </submittedName>
</protein>
<dbReference type="Proteomes" id="UP000054558">
    <property type="component" value="Unassembled WGS sequence"/>
</dbReference>
<organism evidence="4 5">
    <name type="scientific">Klebsormidium nitens</name>
    <name type="common">Green alga</name>
    <name type="synonym">Ulothrix nitens</name>
    <dbReference type="NCBI Taxonomy" id="105231"/>
    <lineage>
        <taxon>Eukaryota</taxon>
        <taxon>Viridiplantae</taxon>
        <taxon>Streptophyta</taxon>
        <taxon>Klebsormidiophyceae</taxon>
        <taxon>Klebsormidiales</taxon>
        <taxon>Klebsormidiaceae</taxon>
        <taxon>Klebsormidium</taxon>
    </lineage>
</organism>
<keyword evidence="1" id="KW-0489">Methyltransferase</keyword>
<sequence length="288" mass="32025">MPAFSTVRAQAGRLTIYGDSALRNTNETRWHANNVDPLLATNHRRVLSGCHSSIGRAHRSAYQKSQHSLAWGQAKAKRQGLPLHSIPSKFDGSQAPEAFNYQGTESRGDEIPDSNVLVGPPPVEFKRPADIEYLQELLAIQQSGPKAIGFFGTRNMGFMHQQLIEILSYAMVLTSNHIFTSGATGTNAAVIRGALRAEKPDLLTVVLPQSLSKQPPESQELLKQVKNLIETPHNDHLQLIEASRLCNRNIISKVQQIICFAFHDSHLLMETCQEAKDMRKIVTLLYLD</sequence>
<keyword evidence="2" id="KW-0808">Transferase</keyword>
<reference evidence="4 5" key="1">
    <citation type="journal article" date="2014" name="Nat. Commun.">
        <title>Klebsormidium flaccidum genome reveals primary factors for plant terrestrial adaptation.</title>
        <authorList>
            <person name="Hori K."/>
            <person name="Maruyama F."/>
            <person name="Fujisawa T."/>
            <person name="Togashi T."/>
            <person name="Yamamoto N."/>
            <person name="Seo M."/>
            <person name="Sato S."/>
            <person name="Yamada T."/>
            <person name="Mori H."/>
            <person name="Tajima N."/>
            <person name="Moriyama T."/>
            <person name="Ikeuchi M."/>
            <person name="Watanabe M."/>
            <person name="Wada H."/>
            <person name="Kobayashi K."/>
            <person name="Saito M."/>
            <person name="Masuda T."/>
            <person name="Sasaki-Sekimoto Y."/>
            <person name="Mashiguchi K."/>
            <person name="Awai K."/>
            <person name="Shimojima M."/>
            <person name="Masuda S."/>
            <person name="Iwai M."/>
            <person name="Nobusawa T."/>
            <person name="Narise T."/>
            <person name="Kondo S."/>
            <person name="Saito H."/>
            <person name="Sato R."/>
            <person name="Murakawa M."/>
            <person name="Ihara Y."/>
            <person name="Oshima-Yamada Y."/>
            <person name="Ohtaka K."/>
            <person name="Satoh M."/>
            <person name="Sonobe K."/>
            <person name="Ishii M."/>
            <person name="Ohtani R."/>
            <person name="Kanamori-Sato M."/>
            <person name="Honoki R."/>
            <person name="Miyazaki D."/>
            <person name="Mochizuki H."/>
            <person name="Umetsu J."/>
            <person name="Higashi K."/>
            <person name="Shibata D."/>
            <person name="Kamiya Y."/>
            <person name="Sato N."/>
            <person name="Nakamura Y."/>
            <person name="Tabata S."/>
            <person name="Ida S."/>
            <person name="Kurokawa K."/>
            <person name="Ohta H."/>
        </authorList>
    </citation>
    <scope>NUCLEOTIDE SEQUENCE [LARGE SCALE GENOMIC DNA]</scope>
    <source>
        <strain evidence="4 5">NIES-2285</strain>
    </source>
</reference>
<accession>A0A1Y1ICC8</accession>
<dbReference type="PANTHER" id="PTHR32183:SF6">
    <property type="entry name" value="CYSTEINE SULFINATE DESULFINASE_CYSTEINE DESULFURASE AND RELATED ENZYMES"/>
    <property type="match status" value="1"/>
</dbReference>
<evidence type="ECO:0000256" key="3">
    <source>
        <dbReference type="ARBA" id="ARBA00022691"/>
    </source>
</evidence>
<evidence type="ECO:0000313" key="4">
    <source>
        <dbReference type="EMBL" id="GAQ86366.1"/>
    </source>
</evidence>
<evidence type="ECO:0000256" key="2">
    <source>
        <dbReference type="ARBA" id="ARBA00022679"/>
    </source>
</evidence>
<dbReference type="GO" id="GO:0008168">
    <property type="term" value="F:methyltransferase activity"/>
    <property type="evidence" value="ECO:0007669"/>
    <property type="project" value="UniProtKB-KW"/>
</dbReference>
<name>A0A1Y1ICC8_KLENI</name>
<evidence type="ECO:0000256" key="1">
    <source>
        <dbReference type="ARBA" id="ARBA00022603"/>
    </source>
</evidence>
<evidence type="ECO:0000313" key="5">
    <source>
        <dbReference type="Proteomes" id="UP000054558"/>
    </source>
</evidence>
<keyword evidence="5" id="KW-1185">Reference proteome</keyword>
<dbReference type="SUPFAM" id="SSF102405">
    <property type="entry name" value="MCP/YpsA-like"/>
    <property type="match status" value="1"/>
</dbReference>
<proteinExistence type="predicted"/>
<dbReference type="AlphaFoldDB" id="A0A1Y1ICC8"/>